<comment type="caution">
    <text evidence="3">The sequence shown here is derived from an EMBL/GenBank/DDBJ whole genome shotgun (WGS) entry which is preliminary data.</text>
</comment>
<dbReference type="Pfam" id="PF00534">
    <property type="entry name" value="Glycos_transf_1"/>
    <property type="match status" value="1"/>
</dbReference>
<name>A0A956NEE7_UNCEI</name>
<gene>
    <name evidence="3" type="ORF">KDA27_10925</name>
</gene>
<protein>
    <submittedName>
        <fullName evidence="3">Glycosyltransferase family 4 protein</fullName>
    </submittedName>
</protein>
<dbReference type="InterPro" id="IPR028098">
    <property type="entry name" value="Glyco_trans_4-like_N"/>
</dbReference>
<dbReference type="CDD" id="cd03801">
    <property type="entry name" value="GT4_PimA-like"/>
    <property type="match status" value="1"/>
</dbReference>
<organism evidence="3 4">
    <name type="scientific">Eiseniibacteriota bacterium</name>
    <dbReference type="NCBI Taxonomy" id="2212470"/>
    <lineage>
        <taxon>Bacteria</taxon>
        <taxon>Candidatus Eiseniibacteriota</taxon>
    </lineage>
</organism>
<feature type="domain" description="Glycosyltransferase subfamily 4-like N-terminal" evidence="2">
    <location>
        <begin position="16"/>
        <end position="194"/>
    </location>
</feature>
<dbReference type="InterPro" id="IPR001296">
    <property type="entry name" value="Glyco_trans_1"/>
</dbReference>
<evidence type="ECO:0000259" key="2">
    <source>
        <dbReference type="Pfam" id="PF13439"/>
    </source>
</evidence>
<evidence type="ECO:0000313" key="4">
    <source>
        <dbReference type="Proteomes" id="UP000739538"/>
    </source>
</evidence>
<accession>A0A956NEE7</accession>
<sequence>MLRIGLVTQSYHPVRGGVGEHVHHLALALLRRGHQVTVLTGRVPDTDSWSERDALRHPPVAEGAKELIQAGGRIERVGTTRTLSFNGASVSVVVEPGLGFGLARLDRRAFDLIHVHSPFEPLLPIAAMTYFDATKVATFHSAGRHPWGYVPFLPVLAPVAARLAARIAVSRTAREHVRRFFPGEYHLVPNGVDLRGFRRSAAVGSSDASAESPSSPIRILALGRLDPRKGHGVLLDALSLLAECGDVPSWELRIVGSGPLESTLREHAAVSRLPVRFLGTVDDAQRRDEYECADLFVAPATHGESFGIVLLEALAAGLPVLASSIPGYVDVLSPSNAGRVVAPGDAAAWARALGDLLVDATARRELGEKGAAYAEQYSWTRIADQVENVYQLALAREGRRVRSAHSTVQVVPERSRA</sequence>
<proteinExistence type="predicted"/>
<evidence type="ECO:0000259" key="1">
    <source>
        <dbReference type="Pfam" id="PF00534"/>
    </source>
</evidence>
<dbReference type="PANTHER" id="PTHR45947:SF3">
    <property type="entry name" value="SULFOQUINOVOSYL TRANSFERASE SQD2"/>
    <property type="match status" value="1"/>
</dbReference>
<feature type="domain" description="Glycosyl transferase family 1" evidence="1">
    <location>
        <begin position="210"/>
        <end position="370"/>
    </location>
</feature>
<dbReference type="SUPFAM" id="SSF53756">
    <property type="entry name" value="UDP-Glycosyltransferase/glycogen phosphorylase"/>
    <property type="match status" value="1"/>
</dbReference>
<reference evidence="3" key="1">
    <citation type="submission" date="2020-04" db="EMBL/GenBank/DDBJ databases">
        <authorList>
            <person name="Zhang T."/>
        </authorList>
    </citation>
    <scope>NUCLEOTIDE SEQUENCE</scope>
    <source>
        <strain evidence="3">HKST-UBA02</strain>
    </source>
</reference>
<dbReference type="GO" id="GO:0016758">
    <property type="term" value="F:hexosyltransferase activity"/>
    <property type="evidence" value="ECO:0007669"/>
    <property type="project" value="TreeGrafter"/>
</dbReference>
<dbReference type="Gene3D" id="3.40.50.2000">
    <property type="entry name" value="Glycogen Phosphorylase B"/>
    <property type="match status" value="2"/>
</dbReference>
<dbReference type="EMBL" id="JAGQHS010000048">
    <property type="protein sequence ID" value="MCA9756303.1"/>
    <property type="molecule type" value="Genomic_DNA"/>
</dbReference>
<dbReference type="InterPro" id="IPR050194">
    <property type="entry name" value="Glycosyltransferase_grp1"/>
</dbReference>
<reference evidence="3" key="2">
    <citation type="journal article" date="2021" name="Microbiome">
        <title>Successional dynamics and alternative stable states in a saline activated sludge microbial community over 9 years.</title>
        <authorList>
            <person name="Wang Y."/>
            <person name="Ye J."/>
            <person name="Ju F."/>
            <person name="Liu L."/>
            <person name="Boyd J.A."/>
            <person name="Deng Y."/>
            <person name="Parks D.H."/>
            <person name="Jiang X."/>
            <person name="Yin X."/>
            <person name="Woodcroft B.J."/>
            <person name="Tyson G.W."/>
            <person name="Hugenholtz P."/>
            <person name="Polz M.F."/>
            <person name="Zhang T."/>
        </authorList>
    </citation>
    <scope>NUCLEOTIDE SEQUENCE</scope>
    <source>
        <strain evidence="3">HKST-UBA02</strain>
    </source>
</reference>
<dbReference type="PANTHER" id="PTHR45947">
    <property type="entry name" value="SULFOQUINOVOSYL TRANSFERASE SQD2"/>
    <property type="match status" value="1"/>
</dbReference>
<dbReference type="Proteomes" id="UP000739538">
    <property type="component" value="Unassembled WGS sequence"/>
</dbReference>
<evidence type="ECO:0000313" key="3">
    <source>
        <dbReference type="EMBL" id="MCA9756303.1"/>
    </source>
</evidence>
<dbReference type="AlphaFoldDB" id="A0A956NEE7"/>
<dbReference type="Pfam" id="PF13439">
    <property type="entry name" value="Glyco_transf_4"/>
    <property type="match status" value="1"/>
</dbReference>